<dbReference type="Proteomes" id="UP001178461">
    <property type="component" value="Chromosome 14"/>
</dbReference>
<gene>
    <name evidence="1" type="ORF">PODLI_1B019624</name>
</gene>
<proteinExistence type="predicted"/>
<keyword evidence="2" id="KW-1185">Reference proteome</keyword>
<accession>A0AA35PNZ3</accession>
<name>A0AA35PNZ3_9SAUR</name>
<reference evidence="1" key="1">
    <citation type="submission" date="2022-12" db="EMBL/GenBank/DDBJ databases">
        <authorList>
            <person name="Alioto T."/>
            <person name="Alioto T."/>
            <person name="Gomez Garrido J."/>
        </authorList>
    </citation>
    <scope>NUCLEOTIDE SEQUENCE</scope>
</reference>
<dbReference type="AlphaFoldDB" id="A0AA35PNZ3"/>
<sequence>MSRLPLFKMIQYLEGLPLRCFPPCRSNQMEEENGALPASLTFVALACYVWPVELQDKGHGPAFLLYRIKESHFLNCGHNLPIPFSYISSTAMNGSLTRTTFVIFLLYLRGIPSRERSLMMDIFHYPKLTHKRTN</sequence>
<evidence type="ECO:0000313" key="2">
    <source>
        <dbReference type="Proteomes" id="UP001178461"/>
    </source>
</evidence>
<dbReference type="EMBL" id="OX395139">
    <property type="protein sequence ID" value="CAI5792850.1"/>
    <property type="molecule type" value="Genomic_DNA"/>
</dbReference>
<evidence type="ECO:0000313" key="1">
    <source>
        <dbReference type="EMBL" id="CAI5792850.1"/>
    </source>
</evidence>
<organism evidence="1 2">
    <name type="scientific">Podarcis lilfordi</name>
    <name type="common">Lilford's wall lizard</name>
    <dbReference type="NCBI Taxonomy" id="74358"/>
    <lineage>
        <taxon>Eukaryota</taxon>
        <taxon>Metazoa</taxon>
        <taxon>Chordata</taxon>
        <taxon>Craniata</taxon>
        <taxon>Vertebrata</taxon>
        <taxon>Euteleostomi</taxon>
        <taxon>Lepidosauria</taxon>
        <taxon>Squamata</taxon>
        <taxon>Bifurcata</taxon>
        <taxon>Unidentata</taxon>
        <taxon>Episquamata</taxon>
        <taxon>Laterata</taxon>
        <taxon>Lacertibaenia</taxon>
        <taxon>Lacertidae</taxon>
        <taxon>Podarcis</taxon>
    </lineage>
</organism>
<protein>
    <submittedName>
        <fullName evidence="1">Uncharacterized protein</fullName>
    </submittedName>
</protein>